<feature type="compositionally biased region" description="Acidic residues" evidence="10">
    <location>
        <begin position="235"/>
        <end position="244"/>
    </location>
</feature>
<keyword evidence="5 9" id="KW-0798">TonB box</keyword>
<evidence type="ECO:0000256" key="4">
    <source>
        <dbReference type="ARBA" id="ARBA00022692"/>
    </source>
</evidence>
<comment type="similarity">
    <text evidence="8 9">Belongs to the TonB-dependent receptor family.</text>
</comment>
<dbReference type="PANTHER" id="PTHR30069">
    <property type="entry name" value="TONB-DEPENDENT OUTER MEMBRANE RECEPTOR"/>
    <property type="match status" value="1"/>
</dbReference>
<evidence type="ECO:0000259" key="12">
    <source>
        <dbReference type="Pfam" id="PF00593"/>
    </source>
</evidence>
<sequence>MTQPTFRFRPAPLSAALLACLAAPAWAQDARHQEPKDLDAVVVRATPLARTAEDLARPVEVLAGQRLDEVRANSLGETVSRLPGTQSSYFGPGVGRPIIRGLDGARVQVLSDGLASGDVSTVSVDHAVTIEPFMANQIEVLKGPSTLLYGSGAIGGAVNVVDGRIPEAATEQPLEGRAELRAGSVADERTGMVRLDGTNAAGNLVFHFDALHRETGDYDIPGFAEHQHDDHGDDDHDDDDDHDEELAHGTLPNSALRTDSGALGVSWVGERGFLGVGYSLFNTRYGVPGHMAHDDHGHDDDDDDDDHDDHDEHGHEAGVRVVMDQRRTELRGGLNDLGGFESLRVKLAHNEYTHTEYEGDEIGTVFDNDSVEGRLELVHRPLAGWDGAFGLQFSRRDFSAVGEEAFVPDSKSRDTGVFWVGERTFGGLDLELGARYDQNRIDPDSVAASAPSRDFDTTSLSAAARWNFGDDFHLSFGLDRAQRSPTAEELYSEGLHVATQSYEFGDARLDTETANRAEIGMHWHSGPLRLGAALYHVRYDDFIYLAETGIVDGGIPARVWTQADARFSGGEIDLQWTFLENHAGAWDLRAFGDIVRGRLDGDGTREVSFSVPHGDHTHDYTTDIALHGNLPRIAPARLGGELRWQSASGNWRAGLGAVRYASQDDIAEYEEETAGYTLVHANLAWHLDTPGGNAWEVFLDGSNLLDREARPHTSFLKELAPLPGRNVSAGVRLFF</sequence>
<reference evidence="14 15" key="1">
    <citation type="submission" date="2020-07" db="EMBL/GenBank/DDBJ databases">
        <title>Luteimonas sp. SJ-92.</title>
        <authorList>
            <person name="Huang X.-X."/>
            <person name="Xu L."/>
            <person name="Sun J.-Q."/>
        </authorList>
    </citation>
    <scope>NUCLEOTIDE SEQUENCE [LARGE SCALE GENOMIC DNA]</scope>
    <source>
        <strain evidence="14 15">SJ-92</strain>
    </source>
</reference>
<dbReference type="GO" id="GO:0044718">
    <property type="term" value="P:siderophore transmembrane transport"/>
    <property type="evidence" value="ECO:0007669"/>
    <property type="project" value="TreeGrafter"/>
</dbReference>
<dbReference type="Gene3D" id="2.40.170.20">
    <property type="entry name" value="TonB-dependent receptor, beta-barrel domain"/>
    <property type="match status" value="1"/>
</dbReference>
<dbReference type="InterPro" id="IPR012910">
    <property type="entry name" value="Plug_dom"/>
</dbReference>
<organism evidence="14 15">
    <name type="scientific">Luteimonas salinisoli</name>
    <dbReference type="NCBI Taxonomy" id="2752307"/>
    <lineage>
        <taxon>Bacteria</taxon>
        <taxon>Pseudomonadati</taxon>
        <taxon>Pseudomonadota</taxon>
        <taxon>Gammaproteobacteria</taxon>
        <taxon>Lysobacterales</taxon>
        <taxon>Lysobacteraceae</taxon>
        <taxon>Luteimonas</taxon>
    </lineage>
</organism>
<keyword evidence="6 8" id="KW-0472">Membrane</keyword>
<dbReference type="InterPro" id="IPR036942">
    <property type="entry name" value="Beta-barrel_TonB_sf"/>
</dbReference>
<feature type="compositionally biased region" description="Basic and acidic residues" evidence="10">
    <location>
        <begin position="225"/>
        <end position="234"/>
    </location>
</feature>
<evidence type="ECO:0000256" key="10">
    <source>
        <dbReference type="SAM" id="MobiDB-lite"/>
    </source>
</evidence>
<feature type="region of interest" description="Disordered" evidence="10">
    <location>
        <begin position="218"/>
        <end position="255"/>
    </location>
</feature>
<dbReference type="Pfam" id="PF07715">
    <property type="entry name" value="Plug"/>
    <property type="match status" value="1"/>
</dbReference>
<keyword evidence="11" id="KW-0732">Signal</keyword>
<evidence type="ECO:0000259" key="13">
    <source>
        <dbReference type="Pfam" id="PF07715"/>
    </source>
</evidence>
<proteinExistence type="inferred from homology"/>
<keyword evidence="4 8" id="KW-0812">Transmembrane</keyword>
<dbReference type="InterPro" id="IPR039426">
    <property type="entry name" value="TonB-dep_rcpt-like"/>
</dbReference>
<dbReference type="EMBL" id="JACCKA010000082">
    <property type="protein sequence ID" value="NZA27608.1"/>
    <property type="molecule type" value="Genomic_DNA"/>
</dbReference>
<comment type="caution">
    <text evidence="14">The sequence shown here is derived from an EMBL/GenBank/DDBJ whole genome shotgun (WGS) entry which is preliminary data.</text>
</comment>
<keyword evidence="2 8" id="KW-0813">Transport</keyword>
<dbReference type="Proteomes" id="UP000578091">
    <property type="component" value="Unassembled WGS sequence"/>
</dbReference>
<feature type="compositionally biased region" description="Acidic residues" evidence="10">
    <location>
        <begin position="300"/>
        <end position="309"/>
    </location>
</feature>
<dbReference type="AlphaFoldDB" id="A0A853JGP3"/>
<dbReference type="InterPro" id="IPR037066">
    <property type="entry name" value="Plug_dom_sf"/>
</dbReference>
<dbReference type="Pfam" id="PF00593">
    <property type="entry name" value="TonB_dep_Rec_b-barrel"/>
    <property type="match status" value="1"/>
</dbReference>
<dbReference type="InterPro" id="IPR000531">
    <property type="entry name" value="Beta-barrel_TonB"/>
</dbReference>
<protein>
    <submittedName>
        <fullName evidence="14">TonB-dependent receptor</fullName>
    </submittedName>
</protein>
<evidence type="ECO:0000256" key="8">
    <source>
        <dbReference type="PROSITE-ProRule" id="PRU01360"/>
    </source>
</evidence>
<keyword evidence="15" id="KW-1185">Reference proteome</keyword>
<evidence type="ECO:0000256" key="3">
    <source>
        <dbReference type="ARBA" id="ARBA00022452"/>
    </source>
</evidence>
<dbReference type="PROSITE" id="PS52016">
    <property type="entry name" value="TONB_DEPENDENT_REC_3"/>
    <property type="match status" value="1"/>
</dbReference>
<evidence type="ECO:0000256" key="9">
    <source>
        <dbReference type="RuleBase" id="RU003357"/>
    </source>
</evidence>
<keyword evidence="14" id="KW-0675">Receptor</keyword>
<comment type="subcellular location">
    <subcellularLocation>
        <location evidence="1 8">Cell outer membrane</location>
        <topology evidence="1 8">Multi-pass membrane protein</topology>
    </subcellularLocation>
</comment>
<dbReference type="GO" id="GO:0015344">
    <property type="term" value="F:siderophore uptake transmembrane transporter activity"/>
    <property type="evidence" value="ECO:0007669"/>
    <property type="project" value="TreeGrafter"/>
</dbReference>
<dbReference type="SUPFAM" id="SSF56935">
    <property type="entry name" value="Porins"/>
    <property type="match status" value="1"/>
</dbReference>
<feature type="domain" description="TonB-dependent receptor-like beta-barrel" evidence="12">
    <location>
        <begin position="277"/>
        <end position="704"/>
    </location>
</feature>
<dbReference type="PANTHER" id="PTHR30069:SF40">
    <property type="entry name" value="TONB-DEPENDENT RECEPTOR NMB0964-RELATED"/>
    <property type="match status" value="1"/>
</dbReference>
<dbReference type="RefSeq" id="WP_180679381.1">
    <property type="nucleotide sequence ID" value="NZ_JACCKA010000082.1"/>
</dbReference>
<gene>
    <name evidence="14" type="ORF">H0E84_14605</name>
</gene>
<evidence type="ECO:0000256" key="7">
    <source>
        <dbReference type="ARBA" id="ARBA00023237"/>
    </source>
</evidence>
<evidence type="ECO:0000313" key="15">
    <source>
        <dbReference type="Proteomes" id="UP000578091"/>
    </source>
</evidence>
<feature type="region of interest" description="Disordered" evidence="10">
    <location>
        <begin position="292"/>
        <end position="316"/>
    </location>
</feature>
<evidence type="ECO:0000256" key="6">
    <source>
        <dbReference type="ARBA" id="ARBA00023136"/>
    </source>
</evidence>
<name>A0A853JGP3_9GAMM</name>
<dbReference type="Gene3D" id="2.170.130.10">
    <property type="entry name" value="TonB-dependent receptor, plug domain"/>
    <property type="match status" value="1"/>
</dbReference>
<evidence type="ECO:0000256" key="2">
    <source>
        <dbReference type="ARBA" id="ARBA00022448"/>
    </source>
</evidence>
<evidence type="ECO:0000256" key="11">
    <source>
        <dbReference type="SAM" id="SignalP"/>
    </source>
</evidence>
<feature type="chain" id="PRO_5032675686" evidence="11">
    <location>
        <begin position="28"/>
        <end position="735"/>
    </location>
</feature>
<keyword evidence="7 8" id="KW-0998">Cell outer membrane</keyword>
<keyword evidence="3 8" id="KW-1134">Transmembrane beta strand</keyword>
<accession>A0A853JGP3</accession>
<evidence type="ECO:0000313" key="14">
    <source>
        <dbReference type="EMBL" id="NZA27608.1"/>
    </source>
</evidence>
<feature type="signal peptide" evidence="11">
    <location>
        <begin position="1"/>
        <end position="27"/>
    </location>
</feature>
<feature type="domain" description="TonB-dependent receptor plug" evidence="13">
    <location>
        <begin position="53"/>
        <end position="157"/>
    </location>
</feature>
<evidence type="ECO:0000256" key="5">
    <source>
        <dbReference type="ARBA" id="ARBA00023077"/>
    </source>
</evidence>
<dbReference type="PROSITE" id="PS51257">
    <property type="entry name" value="PROKAR_LIPOPROTEIN"/>
    <property type="match status" value="1"/>
</dbReference>
<dbReference type="GO" id="GO:0009279">
    <property type="term" value="C:cell outer membrane"/>
    <property type="evidence" value="ECO:0007669"/>
    <property type="project" value="UniProtKB-SubCell"/>
</dbReference>
<evidence type="ECO:0000256" key="1">
    <source>
        <dbReference type="ARBA" id="ARBA00004571"/>
    </source>
</evidence>